<evidence type="ECO:0000313" key="2">
    <source>
        <dbReference type="Proteomes" id="UP000824208"/>
    </source>
</evidence>
<protein>
    <submittedName>
        <fullName evidence="1">Uncharacterized protein</fullName>
    </submittedName>
</protein>
<proteinExistence type="predicted"/>
<dbReference type="InterPro" id="IPR043740">
    <property type="entry name" value="DUF5685"/>
</dbReference>
<reference evidence="1" key="1">
    <citation type="journal article" date="2021" name="PeerJ">
        <title>Extensive microbial diversity within the chicken gut microbiome revealed by metagenomics and culture.</title>
        <authorList>
            <person name="Gilroy R."/>
            <person name="Ravi A."/>
            <person name="Getino M."/>
            <person name="Pursley I."/>
            <person name="Horton D.L."/>
            <person name="Alikhan N.F."/>
            <person name="Baker D."/>
            <person name="Gharbi K."/>
            <person name="Hall N."/>
            <person name="Watson M."/>
            <person name="Adriaenssens E.M."/>
            <person name="Foster-Nyarko E."/>
            <person name="Jarju S."/>
            <person name="Secka A."/>
            <person name="Antonio M."/>
            <person name="Oren A."/>
            <person name="Chaudhuri R.R."/>
            <person name="La Ragione R."/>
            <person name="Hildebrand F."/>
            <person name="Pallen M.J."/>
        </authorList>
    </citation>
    <scope>NUCLEOTIDE SEQUENCE</scope>
    <source>
        <strain evidence="1">CHK189-11263</strain>
    </source>
</reference>
<dbReference type="Proteomes" id="UP000824208">
    <property type="component" value="Unassembled WGS sequence"/>
</dbReference>
<accession>A0A9D2S621</accession>
<evidence type="ECO:0000313" key="1">
    <source>
        <dbReference type="EMBL" id="HJB58017.1"/>
    </source>
</evidence>
<name>A0A9D2S621_9FIRM</name>
<dbReference type="AlphaFoldDB" id="A0A9D2S621"/>
<reference evidence="1" key="2">
    <citation type="submission" date="2021-04" db="EMBL/GenBank/DDBJ databases">
        <authorList>
            <person name="Gilroy R."/>
        </authorList>
    </citation>
    <scope>NUCLEOTIDE SEQUENCE</scope>
    <source>
        <strain evidence="1">CHK189-11263</strain>
    </source>
</reference>
<dbReference type="Pfam" id="PF18937">
    <property type="entry name" value="DUF5685"/>
    <property type="match status" value="1"/>
</dbReference>
<dbReference type="EMBL" id="DWYC01000094">
    <property type="protein sequence ID" value="HJB58017.1"/>
    <property type="molecule type" value="Genomic_DNA"/>
</dbReference>
<sequence>MFGYVRPQREELKVWEWEGYRAAYCGLCAALGRRHGLAARMFLNYDFTFLAMLLLPAQLRPELGQCRCPARLGCGKKRCTVPDPGMDLAADESVILTWWKLRDGVADGSWWKRTACRLLCVLLGRAYRRAAAAQPGFARTVQSCLEELAALERENCPSLDRPADAFARLLQAAAPATGDEARDRATGQLLYHVGRWIYLIDAWDDRAEDRRRGSYNPVLARYGGEEETHRAEFALTLRHSRNLAGGACVLLERGCWQGVVDNVLYLGLPAVERMVLQGTWKTRSQRNQTRQK</sequence>
<gene>
    <name evidence="1" type="ORF">H9714_10765</name>
</gene>
<organism evidence="1 2">
    <name type="scientific">Candidatus Flavonifractor intestinipullorum</name>
    <dbReference type="NCBI Taxonomy" id="2838587"/>
    <lineage>
        <taxon>Bacteria</taxon>
        <taxon>Bacillati</taxon>
        <taxon>Bacillota</taxon>
        <taxon>Clostridia</taxon>
        <taxon>Eubacteriales</taxon>
        <taxon>Oscillospiraceae</taxon>
        <taxon>Flavonifractor</taxon>
    </lineage>
</organism>
<comment type="caution">
    <text evidence="1">The sequence shown here is derived from an EMBL/GenBank/DDBJ whole genome shotgun (WGS) entry which is preliminary data.</text>
</comment>